<evidence type="ECO:0000313" key="9">
    <source>
        <dbReference type="EMBL" id="TSI14611.1"/>
    </source>
</evidence>
<evidence type="ECO:0000256" key="6">
    <source>
        <dbReference type="ARBA" id="ARBA00038076"/>
    </source>
</evidence>
<evidence type="ECO:0000256" key="3">
    <source>
        <dbReference type="ARBA" id="ARBA00022692"/>
    </source>
</evidence>
<keyword evidence="3 7" id="KW-0812">Transmembrane</keyword>
<evidence type="ECO:0000256" key="4">
    <source>
        <dbReference type="ARBA" id="ARBA00022989"/>
    </source>
</evidence>
<evidence type="ECO:0000313" key="10">
    <source>
        <dbReference type="Proteomes" id="UP000316406"/>
    </source>
</evidence>
<dbReference type="PANTHER" id="PTHR30572:SF4">
    <property type="entry name" value="ABC TRANSPORTER PERMEASE YTRF"/>
    <property type="match status" value="1"/>
</dbReference>
<organism evidence="9 10">
    <name type="scientific">Brevibacterium aurantiacum</name>
    <dbReference type="NCBI Taxonomy" id="273384"/>
    <lineage>
        <taxon>Bacteria</taxon>
        <taxon>Bacillati</taxon>
        <taxon>Actinomycetota</taxon>
        <taxon>Actinomycetes</taxon>
        <taxon>Micrococcales</taxon>
        <taxon>Brevibacteriaceae</taxon>
        <taxon>Brevibacterium</taxon>
    </lineage>
</organism>
<keyword evidence="10" id="KW-1185">Reference proteome</keyword>
<protein>
    <submittedName>
        <fullName evidence="9">ABC transporter permease</fullName>
    </submittedName>
</protein>
<feature type="transmembrane region" description="Helical" evidence="7">
    <location>
        <begin position="376"/>
        <end position="393"/>
    </location>
</feature>
<dbReference type="InterPro" id="IPR003838">
    <property type="entry name" value="ABC3_permease_C"/>
</dbReference>
<feature type="transmembrane region" description="Helical" evidence="7">
    <location>
        <begin position="12"/>
        <end position="36"/>
    </location>
</feature>
<keyword evidence="2" id="KW-1003">Cell membrane</keyword>
<evidence type="ECO:0000256" key="7">
    <source>
        <dbReference type="SAM" id="Phobius"/>
    </source>
</evidence>
<dbReference type="InterPro" id="IPR050250">
    <property type="entry name" value="Macrolide_Exporter_MacB"/>
</dbReference>
<proteinExistence type="inferred from homology"/>
<dbReference type="AlphaFoldDB" id="A0A556CAZ9"/>
<dbReference type="Pfam" id="PF02687">
    <property type="entry name" value="FtsX"/>
    <property type="match status" value="2"/>
</dbReference>
<feature type="transmembrane region" description="Helical" evidence="7">
    <location>
        <begin position="765"/>
        <end position="791"/>
    </location>
</feature>
<gene>
    <name evidence="9" type="ORF">FO013_14765</name>
</gene>
<feature type="transmembrane region" description="Helical" evidence="7">
    <location>
        <begin position="426"/>
        <end position="446"/>
    </location>
</feature>
<dbReference type="PANTHER" id="PTHR30572">
    <property type="entry name" value="MEMBRANE COMPONENT OF TRANSPORTER-RELATED"/>
    <property type="match status" value="1"/>
</dbReference>
<dbReference type="GO" id="GO:0022857">
    <property type="term" value="F:transmembrane transporter activity"/>
    <property type="evidence" value="ECO:0007669"/>
    <property type="project" value="TreeGrafter"/>
</dbReference>
<feature type="transmembrane region" description="Helical" evidence="7">
    <location>
        <begin position="458"/>
        <end position="487"/>
    </location>
</feature>
<dbReference type="GO" id="GO:0005886">
    <property type="term" value="C:plasma membrane"/>
    <property type="evidence" value="ECO:0007669"/>
    <property type="project" value="UniProtKB-SubCell"/>
</dbReference>
<evidence type="ECO:0000256" key="5">
    <source>
        <dbReference type="ARBA" id="ARBA00023136"/>
    </source>
</evidence>
<accession>A0A556CAZ9</accession>
<feature type="domain" description="ABC3 transporter permease C-terminal" evidence="8">
    <location>
        <begin position="282"/>
        <end position="401"/>
    </location>
</feature>
<name>A0A556CAZ9_BREAU</name>
<keyword evidence="4 7" id="KW-1133">Transmembrane helix</keyword>
<feature type="domain" description="ABC3 transporter permease C-terminal" evidence="8">
    <location>
        <begin position="722"/>
        <end position="841"/>
    </location>
</feature>
<sequence>MIAVALAEIRIHWARFLAVGLGIALAAGFVASTLIISSSLQTSLQESVGHTFSESDLVIVPGQDVFVNGQEVSPLVKPLERVDGVSGAAVSARTTTTGRGQSFSESTFALNPAPADTSLDTFSITEGTRPDSNTDLVLDEATATDLGVGIGEEIRFSVDAVSVGPDEDSMPVYRGPRQSNTTFTVVGLASMGSGPATAGMHRGMTTSASYQEYFAQKGDVIAIQIALDAGADPAAVLPRLQATIDDSALQGSLEAMTVSDAIDVKAERLSGGNEVITWLLLAFAGVSVIVAILVVSNTFSVIVAGRRRELALLRCLGASRLQLYGSVVTEGTVVGLLGSIIGVAAGAGFSFCLAAGAKQIWPKEFDYLSLSVPPSALLIGVAVGVLLTVLATIRPARSAIAVTPLEALQPFDEALSPSRQSRLRHIVGWSSIGLGVVLLLASIYLIEQSQAWILGGALGGALLVFGLVLCSVMIIPPIVVAIGDLAFSPFGIPGRLATLNTLRNRRRTAATATALIIGVTLVSTILVGGMSTKATMGFGLDQRYPIDIAVPLETTVDRDEADGVRDIAGVEAVVVAHRAQVIGDHGDSPPELYVIDPESAQTVISEGAEAPVAGKVLVPKDFAPDSIRIKGLTEATVPVEKAGDSSLVYFTTPDVGNDLGVSATSTSVLVRVDPKASVSDVFRIQQDVAEVLDVTSDEVAGSAVARGQYSEFIDVLLIAAVALLFVAVLIALLGVSNTVSLSVIERRRENSLLRALGLSISQLRSLLALEATLISSVAALIGLLLGGALGIVGTHLVTHDYSNRLIVDWSLPSSLGILLVAILAGLLSALAPARRAARLSPVEGLKQEN</sequence>
<dbReference type="OrthoDB" id="9780560at2"/>
<feature type="transmembrane region" description="Helical" evidence="7">
    <location>
        <begin position="508"/>
        <end position="530"/>
    </location>
</feature>
<feature type="transmembrane region" description="Helical" evidence="7">
    <location>
        <begin position="323"/>
        <end position="356"/>
    </location>
</feature>
<reference evidence="9 10" key="1">
    <citation type="submission" date="2019-07" db="EMBL/GenBank/DDBJ databases">
        <title>Draft genome sequence of Brevibacterium aurantiacum XU54 isolated from Xinjiang China.</title>
        <authorList>
            <person name="Xu X."/>
        </authorList>
    </citation>
    <scope>NUCLEOTIDE SEQUENCE [LARGE SCALE GENOMIC DNA]</scope>
    <source>
        <strain evidence="9 10">XU54</strain>
    </source>
</reference>
<evidence type="ECO:0000256" key="1">
    <source>
        <dbReference type="ARBA" id="ARBA00004651"/>
    </source>
</evidence>
<evidence type="ECO:0000259" key="8">
    <source>
        <dbReference type="Pfam" id="PF02687"/>
    </source>
</evidence>
<comment type="similarity">
    <text evidence="6">Belongs to the ABC-4 integral membrane protein family.</text>
</comment>
<keyword evidence="5 7" id="KW-0472">Membrane</keyword>
<dbReference type="EMBL" id="VLTK01000008">
    <property type="protein sequence ID" value="TSI14611.1"/>
    <property type="molecule type" value="Genomic_DNA"/>
</dbReference>
<feature type="transmembrane region" description="Helical" evidence="7">
    <location>
        <begin position="811"/>
        <end position="831"/>
    </location>
</feature>
<comment type="subcellular location">
    <subcellularLocation>
        <location evidence="1">Cell membrane</location>
        <topology evidence="1">Multi-pass membrane protein</topology>
    </subcellularLocation>
</comment>
<dbReference type="Proteomes" id="UP000316406">
    <property type="component" value="Unassembled WGS sequence"/>
</dbReference>
<evidence type="ECO:0000256" key="2">
    <source>
        <dbReference type="ARBA" id="ARBA00022475"/>
    </source>
</evidence>
<comment type="caution">
    <text evidence="9">The sequence shown here is derived from an EMBL/GenBank/DDBJ whole genome shotgun (WGS) entry which is preliminary data.</text>
</comment>
<feature type="transmembrane region" description="Helical" evidence="7">
    <location>
        <begin position="275"/>
        <end position="302"/>
    </location>
</feature>
<dbReference type="RefSeq" id="WP_143923317.1">
    <property type="nucleotide sequence ID" value="NZ_VLTK01000008.1"/>
</dbReference>
<feature type="transmembrane region" description="Helical" evidence="7">
    <location>
        <begin position="715"/>
        <end position="744"/>
    </location>
</feature>